<feature type="transmembrane region" description="Helical" evidence="20">
    <location>
        <begin position="374"/>
        <end position="392"/>
    </location>
</feature>
<dbReference type="InterPro" id="IPR013766">
    <property type="entry name" value="Thioredoxin_domain"/>
</dbReference>
<evidence type="ECO:0000256" key="1">
    <source>
        <dbReference type="ARBA" id="ARBA00004429"/>
    </source>
</evidence>
<dbReference type="InterPro" id="IPR035671">
    <property type="entry name" value="DsbD_gamma"/>
</dbReference>
<comment type="subcellular location">
    <subcellularLocation>
        <location evidence="1">Cell inner membrane</location>
        <topology evidence="1">Multi-pass membrane protein</topology>
    </subcellularLocation>
</comment>
<dbReference type="Gene3D" id="2.60.40.1250">
    <property type="entry name" value="Thiol:disulfide interchange protein DsbD, N-terminal domain"/>
    <property type="match status" value="1"/>
</dbReference>
<dbReference type="PANTHER" id="PTHR32234">
    <property type="entry name" value="THIOL:DISULFIDE INTERCHANGE PROTEIN DSBD"/>
    <property type="match status" value="1"/>
</dbReference>
<keyword evidence="12 22" id="KW-0560">Oxidoreductase</keyword>
<dbReference type="InterPro" id="IPR022910">
    <property type="entry name" value="Thiol_diS_interchange_DbsD"/>
</dbReference>
<dbReference type="PANTHER" id="PTHR32234:SF0">
    <property type="entry name" value="THIOL:DISULFIDE INTERCHANGE PROTEIN DSBD"/>
    <property type="match status" value="1"/>
</dbReference>
<keyword evidence="16" id="KW-0676">Redox-active center</keyword>
<evidence type="ECO:0000256" key="11">
    <source>
        <dbReference type="ARBA" id="ARBA00022989"/>
    </source>
</evidence>
<feature type="transmembrane region" description="Helical" evidence="20">
    <location>
        <begin position="431"/>
        <end position="451"/>
    </location>
</feature>
<evidence type="ECO:0000256" key="2">
    <source>
        <dbReference type="ARBA" id="ARBA00007241"/>
    </source>
</evidence>
<organism evidence="22">
    <name type="scientific">mine drainage metagenome</name>
    <dbReference type="NCBI Taxonomy" id="410659"/>
    <lineage>
        <taxon>unclassified sequences</taxon>
        <taxon>metagenomes</taxon>
        <taxon>ecological metagenomes</taxon>
    </lineage>
</organism>
<evidence type="ECO:0000256" key="17">
    <source>
        <dbReference type="ARBA" id="ARBA00032465"/>
    </source>
</evidence>
<dbReference type="InterPro" id="IPR036249">
    <property type="entry name" value="Thioredoxin-like_sf"/>
</dbReference>
<keyword evidence="15" id="KW-1015">Disulfide bond</keyword>
<keyword evidence="14 20" id="KW-0472">Membrane</keyword>
<dbReference type="GO" id="GO:0047134">
    <property type="term" value="F:protein-disulfide reductase [NAD(P)H] activity"/>
    <property type="evidence" value="ECO:0007669"/>
    <property type="project" value="UniProtKB-EC"/>
</dbReference>
<proteinExistence type="inferred from homology"/>
<keyword evidence="10" id="KW-0249">Electron transport</keyword>
<evidence type="ECO:0000256" key="13">
    <source>
        <dbReference type="ARBA" id="ARBA00023027"/>
    </source>
</evidence>
<dbReference type="GO" id="GO:0005886">
    <property type="term" value="C:plasma membrane"/>
    <property type="evidence" value="ECO:0007669"/>
    <property type="project" value="UniProtKB-SubCell"/>
</dbReference>
<dbReference type="Pfam" id="PF02683">
    <property type="entry name" value="DsbD_TM"/>
    <property type="match status" value="1"/>
</dbReference>
<reference evidence="22" key="1">
    <citation type="submission" date="2009-10" db="EMBL/GenBank/DDBJ databases">
        <title>Diversity of trophic interactions inside an arsenic-rich microbial ecosystem.</title>
        <authorList>
            <person name="Bertin P.N."/>
            <person name="Heinrich-Salmeron A."/>
            <person name="Pelletier E."/>
            <person name="Goulhen-Chollet F."/>
            <person name="Arsene-Ploetze F."/>
            <person name="Gallien S."/>
            <person name="Calteau A."/>
            <person name="Vallenet D."/>
            <person name="Casiot C."/>
            <person name="Chane-Woon-Ming B."/>
            <person name="Giloteaux L."/>
            <person name="Barakat M."/>
            <person name="Bonnefoy V."/>
            <person name="Bruneel O."/>
            <person name="Chandler M."/>
            <person name="Cleiss J."/>
            <person name="Duran R."/>
            <person name="Elbaz-Poulichet F."/>
            <person name="Fonknechten N."/>
            <person name="Lauga B."/>
            <person name="Mornico D."/>
            <person name="Ortet P."/>
            <person name="Schaeffer C."/>
            <person name="Siguier P."/>
            <person name="Alexander Thil Smith A."/>
            <person name="Van Dorsselaer A."/>
            <person name="Weissenbach J."/>
            <person name="Medigue C."/>
            <person name="Le Paslier D."/>
        </authorList>
    </citation>
    <scope>NUCLEOTIDE SEQUENCE</scope>
</reference>
<dbReference type="AlphaFoldDB" id="E6QSA7"/>
<feature type="domain" description="Thioredoxin" evidence="21">
    <location>
        <begin position="447"/>
        <end position="591"/>
    </location>
</feature>
<evidence type="ECO:0000256" key="19">
    <source>
        <dbReference type="ARBA" id="ARBA00047804"/>
    </source>
</evidence>
<comment type="catalytic activity">
    <reaction evidence="18">
        <text>[protein]-dithiol + NAD(+) = [protein]-disulfide + NADH + H(+)</text>
        <dbReference type="Rhea" id="RHEA:18749"/>
        <dbReference type="Rhea" id="RHEA-COMP:10593"/>
        <dbReference type="Rhea" id="RHEA-COMP:10594"/>
        <dbReference type="ChEBI" id="CHEBI:15378"/>
        <dbReference type="ChEBI" id="CHEBI:29950"/>
        <dbReference type="ChEBI" id="CHEBI:50058"/>
        <dbReference type="ChEBI" id="CHEBI:57540"/>
        <dbReference type="ChEBI" id="CHEBI:57945"/>
        <dbReference type="EC" id="1.8.1.8"/>
    </reaction>
</comment>
<dbReference type="NCBIfam" id="NF001419">
    <property type="entry name" value="PRK00293.1"/>
    <property type="match status" value="1"/>
</dbReference>
<keyword evidence="11 20" id="KW-1133">Transmembrane helix</keyword>
<dbReference type="InterPro" id="IPR017937">
    <property type="entry name" value="Thioredoxin_CS"/>
</dbReference>
<dbReference type="Pfam" id="PF11412">
    <property type="entry name" value="DsbD_N"/>
    <property type="match status" value="1"/>
</dbReference>
<evidence type="ECO:0000256" key="10">
    <source>
        <dbReference type="ARBA" id="ARBA00022982"/>
    </source>
</evidence>
<dbReference type="InterPro" id="IPR036929">
    <property type="entry name" value="DsbDN_sf"/>
</dbReference>
<feature type="transmembrane region" description="Helical" evidence="20">
    <location>
        <begin position="339"/>
        <end position="362"/>
    </location>
</feature>
<dbReference type="SUPFAM" id="SSF74863">
    <property type="entry name" value="Thiol:disulfide interchange protein DsbD, N-terminal domain (DsbD-alpha)"/>
    <property type="match status" value="1"/>
</dbReference>
<comment type="caution">
    <text evidence="22">The sequence shown here is derived from an EMBL/GenBank/DDBJ whole genome shotgun (WGS) entry which is preliminary data.</text>
</comment>
<dbReference type="GO" id="GO:0045454">
    <property type="term" value="P:cell redox homeostasis"/>
    <property type="evidence" value="ECO:0007669"/>
    <property type="project" value="TreeGrafter"/>
</dbReference>
<dbReference type="HAMAP" id="MF_00399">
    <property type="entry name" value="DbsD"/>
    <property type="match status" value="1"/>
</dbReference>
<evidence type="ECO:0000256" key="7">
    <source>
        <dbReference type="ARBA" id="ARBA00022519"/>
    </source>
</evidence>
<evidence type="ECO:0000256" key="15">
    <source>
        <dbReference type="ARBA" id="ARBA00023157"/>
    </source>
</evidence>
<comment type="similarity">
    <text evidence="2">Belongs to the thioredoxin family. DsbD subfamily.</text>
</comment>
<accession>E6QSA7</accession>
<evidence type="ECO:0000313" key="22">
    <source>
        <dbReference type="EMBL" id="CBI10129.1"/>
    </source>
</evidence>
<dbReference type="CDD" id="cd02953">
    <property type="entry name" value="DsbDgamma"/>
    <property type="match status" value="1"/>
</dbReference>
<feature type="transmembrane region" description="Helical" evidence="20">
    <location>
        <begin position="297"/>
        <end position="327"/>
    </location>
</feature>
<dbReference type="Pfam" id="PF13899">
    <property type="entry name" value="Thioredoxin_7"/>
    <property type="match status" value="1"/>
</dbReference>
<keyword evidence="8 20" id="KW-0812">Transmembrane</keyword>
<evidence type="ECO:0000256" key="20">
    <source>
        <dbReference type="SAM" id="Phobius"/>
    </source>
</evidence>
<evidence type="ECO:0000256" key="6">
    <source>
        <dbReference type="ARBA" id="ARBA00022475"/>
    </source>
</evidence>
<evidence type="ECO:0000256" key="3">
    <source>
        <dbReference type="ARBA" id="ARBA00012612"/>
    </source>
</evidence>
<dbReference type="SUPFAM" id="SSF52833">
    <property type="entry name" value="Thioredoxin-like"/>
    <property type="match status" value="1"/>
</dbReference>
<keyword evidence="9" id="KW-0732">Signal</keyword>
<evidence type="ECO:0000256" key="5">
    <source>
        <dbReference type="ARBA" id="ARBA00022448"/>
    </source>
</evidence>
<dbReference type="PROSITE" id="PS00194">
    <property type="entry name" value="THIOREDOXIN_1"/>
    <property type="match status" value="1"/>
</dbReference>
<evidence type="ECO:0000259" key="21">
    <source>
        <dbReference type="PROSITE" id="PS51352"/>
    </source>
</evidence>
<keyword evidence="13" id="KW-0520">NAD</keyword>
<protein>
    <recommendedName>
        <fullName evidence="4">Thiol:disulfide interchange protein DsbD</fullName>
        <ecNumber evidence="3">1.8.1.8</ecNumber>
    </recommendedName>
    <alternativeName>
        <fullName evidence="17">Protein-disulfide reductase</fullName>
    </alternativeName>
</protein>
<dbReference type="InterPro" id="IPR028250">
    <property type="entry name" value="DsbDN"/>
</dbReference>
<dbReference type="EMBL" id="CABR01000072">
    <property type="protein sequence ID" value="CBI10129.1"/>
    <property type="molecule type" value="Genomic_DNA"/>
</dbReference>
<keyword evidence="6" id="KW-1003">Cell membrane</keyword>
<feature type="transmembrane region" description="Helical" evidence="20">
    <location>
        <begin position="218"/>
        <end position="242"/>
    </location>
</feature>
<name>E6QSA7_9ZZZZ</name>
<feature type="transmembrane region" description="Helical" evidence="20">
    <location>
        <begin position="254"/>
        <end position="276"/>
    </location>
</feature>
<dbReference type="Gene3D" id="3.40.30.10">
    <property type="entry name" value="Glutaredoxin"/>
    <property type="match status" value="1"/>
</dbReference>
<dbReference type="GO" id="GO:0017004">
    <property type="term" value="P:cytochrome complex assembly"/>
    <property type="evidence" value="ECO:0007669"/>
    <property type="project" value="InterPro"/>
</dbReference>
<dbReference type="InterPro" id="IPR003834">
    <property type="entry name" value="Cyt_c_assmbl_TM_dom"/>
</dbReference>
<evidence type="ECO:0000256" key="8">
    <source>
        <dbReference type="ARBA" id="ARBA00022692"/>
    </source>
</evidence>
<gene>
    <name evidence="22" type="ORF">CARN7_0892</name>
</gene>
<dbReference type="EC" id="1.8.1.8" evidence="3"/>
<evidence type="ECO:0000256" key="18">
    <source>
        <dbReference type="ARBA" id="ARBA00047388"/>
    </source>
</evidence>
<keyword evidence="5" id="KW-0813">Transport</keyword>
<evidence type="ECO:0000256" key="16">
    <source>
        <dbReference type="ARBA" id="ARBA00023284"/>
    </source>
</evidence>
<feature type="transmembrane region" description="Helical" evidence="20">
    <location>
        <begin position="398"/>
        <end position="419"/>
    </location>
</feature>
<feature type="transmembrane region" description="Helical" evidence="20">
    <location>
        <begin position="175"/>
        <end position="206"/>
    </location>
</feature>
<dbReference type="PROSITE" id="PS51352">
    <property type="entry name" value="THIOREDOXIN_2"/>
    <property type="match status" value="1"/>
</dbReference>
<evidence type="ECO:0000256" key="4">
    <source>
        <dbReference type="ARBA" id="ARBA00013830"/>
    </source>
</evidence>
<sequence>MRLLWSILALFAFYLPAHGDDFLDPQQAFVFSAQLADAKHIAVHYAIADGYHLYRDKFHFQLTGATLSPAEFPAGETVQDPTFGPQTVYRHDVTIILPFDHATGPTLQLESTAQGCAEAGICYAPIHQHIQLTLADAPVPGASPLAVPALAPTEPPANNPSASDQFTRSLHQGHFWRILALFFGAGILLSLTPCVFPMIPVLSSIIVQQGATTRSASFLLSLAYVLGMALTYALAGVAAAMSGTLISNVLQNPYALGLSAALFVGLALSMFGLYELQLPSALQSKFSSLSNRFHNGHLLGTFVMGVLSALIIGPCVAPPLAAALAWIAQSGNMLLGGSALFSLSIGMGAPLLLIGLGAHSLLPRAGAWMTGVKQFFGVALLAVAIEIIAPMLKAQLHMLLWAGLLIISAVFWHALDTLPAQAHAYQRLSKALAVIILFTGLAMLLGALAGATNPLQPLEVFHSTGATSSTVSHSPEFITVHNINELDNHLAQAKGKPVLLDFYADWCVSCKEMAATTFQDPNIRQQLSRFVLIQADITDNTADEDALRKKFGVFGPPAMILFDENGQEIPQHAIGIQSVDAFSRWLGLVNAGVTPHV</sequence>
<comment type="catalytic activity">
    <reaction evidence="19">
        <text>[protein]-dithiol + NADP(+) = [protein]-disulfide + NADPH + H(+)</text>
        <dbReference type="Rhea" id="RHEA:18753"/>
        <dbReference type="Rhea" id="RHEA-COMP:10593"/>
        <dbReference type="Rhea" id="RHEA-COMP:10594"/>
        <dbReference type="ChEBI" id="CHEBI:15378"/>
        <dbReference type="ChEBI" id="CHEBI:29950"/>
        <dbReference type="ChEBI" id="CHEBI:50058"/>
        <dbReference type="ChEBI" id="CHEBI:57783"/>
        <dbReference type="ChEBI" id="CHEBI:58349"/>
        <dbReference type="EC" id="1.8.1.8"/>
    </reaction>
</comment>
<evidence type="ECO:0000256" key="12">
    <source>
        <dbReference type="ARBA" id="ARBA00023002"/>
    </source>
</evidence>
<evidence type="ECO:0000256" key="14">
    <source>
        <dbReference type="ARBA" id="ARBA00023136"/>
    </source>
</evidence>
<keyword evidence="7" id="KW-0997">Cell inner membrane</keyword>
<evidence type="ECO:0000256" key="9">
    <source>
        <dbReference type="ARBA" id="ARBA00022729"/>
    </source>
</evidence>